<organism evidence="2 3">
    <name type="scientific">Deinococcus ruber</name>
    <dbReference type="NCBI Taxonomy" id="1848197"/>
    <lineage>
        <taxon>Bacteria</taxon>
        <taxon>Thermotogati</taxon>
        <taxon>Deinococcota</taxon>
        <taxon>Deinococci</taxon>
        <taxon>Deinococcales</taxon>
        <taxon>Deinococcaceae</taxon>
        <taxon>Deinococcus</taxon>
    </lineage>
</organism>
<protein>
    <submittedName>
        <fullName evidence="2">Uncharacterized protein</fullName>
    </submittedName>
</protein>
<reference evidence="2" key="2">
    <citation type="submission" date="2020-09" db="EMBL/GenBank/DDBJ databases">
        <authorList>
            <person name="Sun Q."/>
            <person name="Ohkuma M."/>
        </authorList>
    </citation>
    <scope>NUCLEOTIDE SEQUENCE</scope>
    <source>
        <strain evidence="2">JCM 31311</strain>
    </source>
</reference>
<reference evidence="2" key="1">
    <citation type="journal article" date="2014" name="Int. J. Syst. Evol. Microbiol.">
        <title>Complete genome sequence of Corynebacterium casei LMG S-19264T (=DSM 44701T), isolated from a smear-ripened cheese.</title>
        <authorList>
            <consortium name="US DOE Joint Genome Institute (JGI-PGF)"/>
            <person name="Walter F."/>
            <person name="Albersmeier A."/>
            <person name="Kalinowski J."/>
            <person name="Ruckert C."/>
        </authorList>
    </citation>
    <scope>NUCLEOTIDE SEQUENCE</scope>
    <source>
        <strain evidence="2">JCM 31311</strain>
    </source>
</reference>
<accession>A0A918FHT5</accession>
<evidence type="ECO:0000313" key="3">
    <source>
        <dbReference type="Proteomes" id="UP000603865"/>
    </source>
</evidence>
<sequence length="94" mass="9672">MKSYWLGVPVLAIALAACGGGTSPPVPDVMIPATTKVADTATRTALSAFDPKTGTMLFSSSTPVLQTLAINDVLSGDRSPAAPDGFLRRVVAIR</sequence>
<keyword evidence="1" id="KW-0732">Signal</keyword>
<proteinExistence type="predicted"/>
<dbReference type="EMBL" id="BMQL01000086">
    <property type="protein sequence ID" value="GGR38475.1"/>
    <property type="molecule type" value="Genomic_DNA"/>
</dbReference>
<name>A0A918FHT5_9DEIO</name>
<evidence type="ECO:0000313" key="2">
    <source>
        <dbReference type="EMBL" id="GGR38475.1"/>
    </source>
</evidence>
<dbReference type="RefSeq" id="WP_189093680.1">
    <property type="nucleotide sequence ID" value="NZ_BMQL01000086.1"/>
</dbReference>
<dbReference type="Proteomes" id="UP000603865">
    <property type="component" value="Unassembled WGS sequence"/>
</dbReference>
<dbReference type="PROSITE" id="PS51257">
    <property type="entry name" value="PROKAR_LIPOPROTEIN"/>
    <property type="match status" value="1"/>
</dbReference>
<dbReference type="AlphaFoldDB" id="A0A918FHT5"/>
<evidence type="ECO:0000256" key="1">
    <source>
        <dbReference type="SAM" id="SignalP"/>
    </source>
</evidence>
<keyword evidence="3" id="KW-1185">Reference proteome</keyword>
<feature type="signal peptide" evidence="1">
    <location>
        <begin position="1"/>
        <end position="19"/>
    </location>
</feature>
<gene>
    <name evidence="2" type="ORF">GCM10008957_54500</name>
</gene>
<feature type="chain" id="PRO_5037298513" evidence="1">
    <location>
        <begin position="20"/>
        <end position="94"/>
    </location>
</feature>
<comment type="caution">
    <text evidence="2">The sequence shown here is derived from an EMBL/GenBank/DDBJ whole genome shotgun (WGS) entry which is preliminary data.</text>
</comment>